<reference evidence="1" key="1">
    <citation type="journal article" date="2019" name="bioRxiv">
        <title>The Genome of the Zebra Mussel, Dreissena polymorpha: A Resource for Invasive Species Research.</title>
        <authorList>
            <person name="McCartney M.A."/>
            <person name="Auch B."/>
            <person name="Kono T."/>
            <person name="Mallez S."/>
            <person name="Zhang Y."/>
            <person name="Obille A."/>
            <person name="Becker A."/>
            <person name="Abrahante J.E."/>
            <person name="Garbe J."/>
            <person name="Badalamenti J.P."/>
            <person name="Herman A."/>
            <person name="Mangelson H."/>
            <person name="Liachko I."/>
            <person name="Sullivan S."/>
            <person name="Sone E.D."/>
            <person name="Koren S."/>
            <person name="Silverstein K.A.T."/>
            <person name="Beckman K.B."/>
            <person name="Gohl D.M."/>
        </authorList>
    </citation>
    <scope>NUCLEOTIDE SEQUENCE</scope>
    <source>
        <strain evidence="1">Duluth1</strain>
        <tissue evidence="1">Whole animal</tissue>
    </source>
</reference>
<organism evidence="1 2">
    <name type="scientific">Dreissena polymorpha</name>
    <name type="common">Zebra mussel</name>
    <name type="synonym">Mytilus polymorpha</name>
    <dbReference type="NCBI Taxonomy" id="45954"/>
    <lineage>
        <taxon>Eukaryota</taxon>
        <taxon>Metazoa</taxon>
        <taxon>Spiralia</taxon>
        <taxon>Lophotrochozoa</taxon>
        <taxon>Mollusca</taxon>
        <taxon>Bivalvia</taxon>
        <taxon>Autobranchia</taxon>
        <taxon>Heteroconchia</taxon>
        <taxon>Euheterodonta</taxon>
        <taxon>Imparidentia</taxon>
        <taxon>Neoheterodontei</taxon>
        <taxon>Myida</taxon>
        <taxon>Dreissenoidea</taxon>
        <taxon>Dreissenidae</taxon>
        <taxon>Dreissena</taxon>
    </lineage>
</organism>
<keyword evidence="2" id="KW-1185">Reference proteome</keyword>
<reference evidence="1" key="2">
    <citation type="submission" date="2020-11" db="EMBL/GenBank/DDBJ databases">
        <authorList>
            <person name="McCartney M.A."/>
            <person name="Auch B."/>
            <person name="Kono T."/>
            <person name="Mallez S."/>
            <person name="Becker A."/>
            <person name="Gohl D.M."/>
            <person name="Silverstein K.A.T."/>
            <person name="Koren S."/>
            <person name="Bechman K.B."/>
            <person name="Herman A."/>
            <person name="Abrahante J.E."/>
            <person name="Garbe J."/>
        </authorList>
    </citation>
    <scope>NUCLEOTIDE SEQUENCE</scope>
    <source>
        <strain evidence="1">Duluth1</strain>
        <tissue evidence="1">Whole animal</tissue>
    </source>
</reference>
<evidence type="ECO:0000313" key="2">
    <source>
        <dbReference type="Proteomes" id="UP000828390"/>
    </source>
</evidence>
<accession>A0A9D4L6C0</accession>
<sequence>MPATSVAVRAVVMTNTVLTESMAAGLVGSNGRAGLVGNHGRAGLLGNHGRAVQPNVMLPHRTSTDPIPFAYGKACKGNTEAFAVCVNGPC</sequence>
<dbReference type="AlphaFoldDB" id="A0A9D4L6C0"/>
<name>A0A9D4L6C0_DREPO</name>
<comment type="caution">
    <text evidence="1">The sequence shown here is derived from an EMBL/GenBank/DDBJ whole genome shotgun (WGS) entry which is preliminary data.</text>
</comment>
<evidence type="ECO:0000313" key="1">
    <source>
        <dbReference type="EMBL" id="KAH3852099.1"/>
    </source>
</evidence>
<protein>
    <submittedName>
        <fullName evidence="1">Uncharacterized protein</fullName>
    </submittedName>
</protein>
<gene>
    <name evidence="1" type="ORF">DPMN_094596</name>
</gene>
<dbReference type="Proteomes" id="UP000828390">
    <property type="component" value="Unassembled WGS sequence"/>
</dbReference>
<proteinExistence type="predicted"/>
<dbReference type="EMBL" id="JAIWYP010000003">
    <property type="protein sequence ID" value="KAH3852099.1"/>
    <property type="molecule type" value="Genomic_DNA"/>
</dbReference>